<comment type="subcellular location">
    <subcellularLocation>
        <location evidence="1">Cytoplasm</location>
        <location evidence="1">Nucleoid</location>
    </subcellularLocation>
</comment>
<dbReference type="InterPro" id="IPR036894">
    <property type="entry name" value="YbaB-like_sf"/>
</dbReference>
<name>A0ABS3Q0F6_9FLAO</name>
<evidence type="ECO:0000313" key="2">
    <source>
        <dbReference type="EMBL" id="MBO1885071.1"/>
    </source>
</evidence>
<keyword evidence="1" id="KW-0238">DNA-binding</keyword>
<dbReference type="RefSeq" id="WP_009415484.1">
    <property type="nucleotide sequence ID" value="NZ_CAUQMC010000045.1"/>
</dbReference>
<dbReference type="InterPro" id="IPR004401">
    <property type="entry name" value="YbaB/EbfC"/>
</dbReference>
<comment type="function">
    <text evidence="1">Binds to DNA and alters its conformation. May be involved in regulation of gene expression, nucleoid organization and DNA protection.</text>
</comment>
<proteinExistence type="inferred from homology"/>
<evidence type="ECO:0000256" key="1">
    <source>
        <dbReference type="HAMAP-Rule" id="MF_00274"/>
    </source>
</evidence>
<comment type="caution">
    <text evidence="2">The sequence shown here is derived from an EMBL/GenBank/DDBJ whole genome shotgun (WGS) entry which is preliminary data.</text>
</comment>
<keyword evidence="1" id="KW-0963">Cytoplasm</keyword>
<dbReference type="SUPFAM" id="SSF82607">
    <property type="entry name" value="YbaB-like"/>
    <property type="match status" value="1"/>
</dbReference>
<sequence length="103" mass="11407">MFGNLNPLDLMGKLQELTDKADATRKSLDETLIEETSADGKIKITVAGNNKIKSLSIDDTLLEDKEALEDYLIVTINKAMDKVSDANKNAFGFINDMKLPFNL</sequence>
<protein>
    <recommendedName>
        <fullName evidence="1">Nucleoid-associated protein J4N46_11765</fullName>
    </recommendedName>
</protein>
<keyword evidence="3" id="KW-1185">Reference proteome</keyword>
<dbReference type="PIRSF" id="PIRSF004555">
    <property type="entry name" value="UCP004555"/>
    <property type="match status" value="1"/>
</dbReference>
<comment type="subunit">
    <text evidence="1">Homodimer.</text>
</comment>
<dbReference type="EMBL" id="JAGDYP010000012">
    <property type="protein sequence ID" value="MBO1885071.1"/>
    <property type="molecule type" value="Genomic_DNA"/>
</dbReference>
<gene>
    <name evidence="2" type="ORF">J4N46_11765</name>
</gene>
<organism evidence="2 3">
    <name type="scientific">Capnocytophaga bilenii</name>
    <dbReference type="NCBI Taxonomy" id="2819369"/>
    <lineage>
        <taxon>Bacteria</taxon>
        <taxon>Pseudomonadati</taxon>
        <taxon>Bacteroidota</taxon>
        <taxon>Flavobacteriia</taxon>
        <taxon>Flavobacteriales</taxon>
        <taxon>Flavobacteriaceae</taxon>
        <taxon>Capnocytophaga</taxon>
    </lineage>
</organism>
<dbReference type="NCBIfam" id="TIGR00103">
    <property type="entry name" value="DNA_YbaB_EbfC"/>
    <property type="match status" value="1"/>
</dbReference>
<dbReference type="Gene3D" id="3.30.1310.10">
    <property type="entry name" value="Nucleoid-associated protein YbaB-like domain"/>
    <property type="match status" value="1"/>
</dbReference>
<dbReference type="Pfam" id="PF02575">
    <property type="entry name" value="YbaB_DNA_bd"/>
    <property type="match status" value="1"/>
</dbReference>
<dbReference type="HAMAP" id="MF_00274">
    <property type="entry name" value="DNA_YbaB_EbfC"/>
    <property type="match status" value="1"/>
</dbReference>
<accession>A0ABS3Q0F6</accession>
<comment type="similarity">
    <text evidence="1">Belongs to the YbaB/EbfC family.</text>
</comment>
<dbReference type="Proteomes" id="UP000681610">
    <property type="component" value="Unassembled WGS sequence"/>
</dbReference>
<evidence type="ECO:0000313" key="3">
    <source>
        <dbReference type="Proteomes" id="UP000681610"/>
    </source>
</evidence>
<reference evidence="2 3" key="1">
    <citation type="submission" date="2021-03" db="EMBL/GenBank/DDBJ databases">
        <title>Isolation and description of Capnocytophaga bilenii sp. nov., a novel Capnocytophaga species, isolated from a gingivitis subject.</title>
        <authorList>
            <person name="Antezack A."/>
            <person name="Monnet-Corti V."/>
            <person name="La Scola B."/>
        </authorList>
    </citation>
    <scope>NUCLEOTIDE SEQUENCE [LARGE SCALE GENOMIC DNA]</scope>
    <source>
        <strain evidence="2 3">Marseille-Q4570</strain>
    </source>
</reference>